<dbReference type="RefSeq" id="WP_381356882.1">
    <property type="nucleotide sequence ID" value="NZ_JBHSOA010000003.1"/>
</dbReference>
<feature type="transmembrane region" description="Helical" evidence="2">
    <location>
        <begin position="400"/>
        <end position="419"/>
    </location>
</feature>
<organism evidence="3 4">
    <name type="scientific">Streptomyces chlorus</name>
    <dbReference type="NCBI Taxonomy" id="887452"/>
    <lineage>
        <taxon>Bacteria</taxon>
        <taxon>Bacillati</taxon>
        <taxon>Actinomycetota</taxon>
        <taxon>Actinomycetes</taxon>
        <taxon>Kitasatosporales</taxon>
        <taxon>Streptomycetaceae</taxon>
        <taxon>Streptomyces</taxon>
    </lineage>
</organism>
<protein>
    <submittedName>
        <fullName evidence="3">Uncharacterized protein</fullName>
    </submittedName>
</protein>
<feature type="compositionally biased region" description="Low complexity" evidence="1">
    <location>
        <begin position="1"/>
        <end position="28"/>
    </location>
</feature>
<evidence type="ECO:0000256" key="2">
    <source>
        <dbReference type="SAM" id="Phobius"/>
    </source>
</evidence>
<feature type="transmembrane region" description="Helical" evidence="2">
    <location>
        <begin position="360"/>
        <end position="380"/>
    </location>
</feature>
<feature type="transmembrane region" description="Helical" evidence="2">
    <location>
        <begin position="333"/>
        <end position="353"/>
    </location>
</feature>
<feature type="region of interest" description="Disordered" evidence="1">
    <location>
        <begin position="1"/>
        <end position="56"/>
    </location>
</feature>
<evidence type="ECO:0000256" key="1">
    <source>
        <dbReference type="SAM" id="MobiDB-lite"/>
    </source>
</evidence>
<reference evidence="4" key="1">
    <citation type="journal article" date="2019" name="Int. J. Syst. Evol. Microbiol.">
        <title>The Global Catalogue of Microorganisms (GCM) 10K type strain sequencing project: providing services to taxonomists for standard genome sequencing and annotation.</title>
        <authorList>
            <consortium name="The Broad Institute Genomics Platform"/>
            <consortium name="The Broad Institute Genome Sequencing Center for Infectious Disease"/>
            <person name="Wu L."/>
            <person name="Ma J."/>
        </authorList>
    </citation>
    <scope>NUCLEOTIDE SEQUENCE [LARGE SCALE GENOMIC DNA]</scope>
    <source>
        <strain evidence="4">JCM 10411</strain>
    </source>
</reference>
<dbReference type="Proteomes" id="UP001596180">
    <property type="component" value="Unassembled WGS sequence"/>
</dbReference>
<feature type="compositionally biased region" description="Basic and acidic residues" evidence="1">
    <location>
        <begin position="248"/>
        <end position="269"/>
    </location>
</feature>
<evidence type="ECO:0000313" key="4">
    <source>
        <dbReference type="Proteomes" id="UP001596180"/>
    </source>
</evidence>
<keyword evidence="2" id="KW-0812">Transmembrane</keyword>
<sequence>MTTCSSTPPSNTSSPSSDSTVSTVSTASGIPGGTDVVLAPEPPPTPLPTAGTVYGTGGLRLDVDPAEPLRPDAGQDRQQYGDPVGNLVYAAVSDRPPDEVADLITSLARSPEHTRAVVDALRAIGVSRPVEDVARLVALLTRPPRDADSADEAIRAAAAHRPVEDVSRLVTLLHSEQLAPHCREEALRAAASGRSVEELIELIDRLAAQPPPDHLDRPAPEPSWYEDERGDRTGDAYGTRKGAGDTGGNRDRRREERGGVRDDERRGRPEAGFPPLYRGARGAAALHSRRRIRHPRRVHAQLVRSMTWSSWSAAVALAVCAVVHFPLRGDGFSLVPHALAVGLPVLCTTLALFLVVRPGVLVLAAAVVLPAVLAGAHAYGGTFPSAALSRAVGLGLAPQWLAGAAAVVAALLALTALIVRVASPFPGRHWAVWPAPGTSRTPD</sequence>
<comment type="caution">
    <text evidence="3">The sequence shown here is derived from an EMBL/GenBank/DDBJ whole genome shotgun (WGS) entry which is preliminary data.</text>
</comment>
<keyword evidence="2" id="KW-1133">Transmembrane helix</keyword>
<proteinExistence type="predicted"/>
<keyword evidence="4" id="KW-1185">Reference proteome</keyword>
<evidence type="ECO:0000313" key="3">
    <source>
        <dbReference type="EMBL" id="MFC5850501.1"/>
    </source>
</evidence>
<gene>
    <name evidence="3" type="ORF">ACFPZI_01215</name>
</gene>
<keyword evidence="2" id="KW-0472">Membrane</keyword>
<accession>A0ABW1DPF0</accession>
<name>A0ABW1DPF0_9ACTN</name>
<dbReference type="EMBL" id="JBHSOA010000003">
    <property type="protein sequence ID" value="MFC5850501.1"/>
    <property type="molecule type" value="Genomic_DNA"/>
</dbReference>
<feature type="region of interest" description="Disordered" evidence="1">
    <location>
        <begin position="207"/>
        <end position="277"/>
    </location>
</feature>